<comment type="caution">
    <text evidence="8">The sequence shown here is derived from an EMBL/GenBank/DDBJ whole genome shotgun (WGS) entry which is preliminary data.</text>
</comment>
<keyword evidence="5" id="KW-0804">Transcription</keyword>
<evidence type="ECO:0000256" key="2">
    <source>
        <dbReference type="ARBA" id="ARBA00022491"/>
    </source>
</evidence>
<dbReference type="InterPro" id="IPR037171">
    <property type="entry name" value="NagB/RpiA_transferase-like"/>
</dbReference>
<dbReference type="PROSITE" id="PS51000">
    <property type="entry name" value="HTH_DEOR_2"/>
    <property type="match status" value="1"/>
</dbReference>
<evidence type="ECO:0000259" key="7">
    <source>
        <dbReference type="PROSITE" id="PS51000"/>
    </source>
</evidence>
<dbReference type="Pfam" id="PF08220">
    <property type="entry name" value="HTH_DeoR"/>
    <property type="match status" value="1"/>
</dbReference>
<dbReference type="InterPro" id="IPR050313">
    <property type="entry name" value="Carb_Metab_HTH_regulators"/>
</dbReference>
<evidence type="ECO:0000256" key="3">
    <source>
        <dbReference type="ARBA" id="ARBA00023015"/>
    </source>
</evidence>
<dbReference type="SUPFAM" id="SSF100950">
    <property type="entry name" value="NagB/RpiA/CoA transferase-like"/>
    <property type="match status" value="1"/>
</dbReference>
<dbReference type="Proteomes" id="UP000824037">
    <property type="component" value="Unassembled WGS sequence"/>
</dbReference>
<dbReference type="InterPro" id="IPR014036">
    <property type="entry name" value="DeoR-like_C"/>
</dbReference>
<accession>A0A9D2EE34</accession>
<dbReference type="SMART" id="SM01134">
    <property type="entry name" value="DeoRC"/>
    <property type="match status" value="1"/>
</dbReference>
<evidence type="ECO:0000256" key="6">
    <source>
        <dbReference type="ARBA" id="ARBA00024937"/>
    </source>
</evidence>
<dbReference type="SMART" id="SM00420">
    <property type="entry name" value="HTH_DEOR"/>
    <property type="match status" value="1"/>
</dbReference>
<organism evidence="8 9">
    <name type="scientific">Candidatus Ruania gallistercoris</name>
    <dbReference type="NCBI Taxonomy" id="2838746"/>
    <lineage>
        <taxon>Bacteria</taxon>
        <taxon>Bacillati</taxon>
        <taxon>Actinomycetota</taxon>
        <taxon>Actinomycetes</taxon>
        <taxon>Micrococcales</taxon>
        <taxon>Ruaniaceae</taxon>
        <taxon>Ruania</taxon>
    </lineage>
</organism>
<proteinExistence type="predicted"/>
<dbReference type="PRINTS" id="PR00037">
    <property type="entry name" value="HTHLACR"/>
</dbReference>
<evidence type="ECO:0000313" key="8">
    <source>
        <dbReference type="EMBL" id="HIZ35471.1"/>
    </source>
</evidence>
<dbReference type="Pfam" id="PF00455">
    <property type="entry name" value="DeoRC"/>
    <property type="match status" value="1"/>
</dbReference>
<reference evidence="8" key="1">
    <citation type="journal article" date="2021" name="PeerJ">
        <title>Extensive microbial diversity within the chicken gut microbiome revealed by metagenomics and culture.</title>
        <authorList>
            <person name="Gilroy R."/>
            <person name="Ravi A."/>
            <person name="Getino M."/>
            <person name="Pursley I."/>
            <person name="Horton D.L."/>
            <person name="Alikhan N.F."/>
            <person name="Baker D."/>
            <person name="Gharbi K."/>
            <person name="Hall N."/>
            <person name="Watson M."/>
            <person name="Adriaenssens E.M."/>
            <person name="Foster-Nyarko E."/>
            <person name="Jarju S."/>
            <person name="Secka A."/>
            <person name="Antonio M."/>
            <person name="Oren A."/>
            <person name="Chaudhuri R.R."/>
            <person name="La Ragione R."/>
            <person name="Hildebrand F."/>
            <person name="Pallen M.J."/>
        </authorList>
    </citation>
    <scope>NUCLEOTIDE SEQUENCE</scope>
    <source>
        <strain evidence="8">ChiGjej4B4-7305</strain>
    </source>
</reference>
<keyword evidence="3" id="KW-0805">Transcription regulation</keyword>
<reference evidence="8" key="2">
    <citation type="submission" date="2021-04" db="EMBL/GenBank/DDBJ databases">
        <authorList>
            <person name="Gilroy R."/>
        </authorList>
    </citation>
    <scope>NUCLEOTIDE SEQUENCE</scope>
    <source>
        <strain evidence="8">ChiGjej4B4-7305</strain>
    </source>
</reference>
<keyword evidence="2" id="KW-0678">Repressor</keyword>
<dbReference type="GO" id="GO:0003700">
    <property type="term" value="F:DNA-binding transcription factor activity"/>
    <property type="evidence" value="ECO:0007669"/>
    <property type="project" value="InterPro"/>
</dbReference>
<dbReference type="PANTHER" id="PTHR30363">
    <property type="entry name" value="HTH-TYPE TRANSCRIPTIONAL REGULATOR SRLR-RELATED"/>
    <property type="match status" value="1"/>
</dbReference>
<dbReference type="EMBL" id="DXBY01000113">
    <property type="protein sequence ID" value="HIZ35471.1"/>
    <property type="molecule type" value="Genomic_DNA"/>
</dbReference>
<dbReference type="PROSITE" id="PS00894">
    <property type="entry name" value="HTH_DEOR_1"/>
    <property type="match status" value="1"/>
</dbReference>
<evidence type="ECO:0000256" key="1">
    <source>
        <dbReference type="ARBA" id="ARBA00021390"/>
    </source>
</evidence>
<protein>
    <recommendedName>
        <fullName evidence="1">Lactose phosphotransferase system repressor</fullName>
    </recommendedName>
</protein>
<dbReference type="AlphaFoldDB" id="A0A9D2EE34"/>
<dbReference type="InterPro" id="IPR036390">
    <property type="entry name" value="WH_DNA-bd_sf"/>
</dbReference>
<dbReference type="SUPFAM" id="SSF46785">
    <property type="entry name" value="Winged helix' DNA-binding domain"/>
    <property type="match status" value="1"/>
</dbReference>
<sequence>MPVDSRGAAPRRESGPQRRERILALMRVNGFQSVTQLVDLLDVSDMTIRRDLRRLAELGEVRVVHGGASLPHATLRSADFTRRGQHKQAAKQRIGHAGLATVGAHATIGIDAGTTTFEIAAALPATFTGTVISHSVPVLQHMRTYAGARVIGLGGELLAWSQAFVGSAAINALAELHADTVFVGAAAVGASGLFVATDRERPTKLALMASTDRVVLLADRTKFDAAAPVRLCPWDQIDVLVTDEQPPDAIARSCAKAQVEIIVAGAAAGAAR</sequence>
<dbReference type="PANTHER" id="PTHR30363:SF4">
    <property type="entry name" value="GLYCEROL-3-PHOSPHATE REGULON REPRESSOR"/>
    <property type="match status" value="1"/>
</dbReference>
<keyword evidence="4 8" id="KW-0238">DNA-binding</keyword>
<dbReference type="GO" id="GO:0003677">
    <property type="term" value="F:DNA binding"/>
    <property type="evidence" value="ECO:0007669"/>
    <property type="project" value="UniProtKB-KW"/>
</dbReference>
<dbReference type="InterPro" id="IPR001034">
    <property type="entry name" value="DeoR_HTH"/>
</dbReference>
<evidence type="ECO:0000313" key="9">
    <source>
        <dbReference type="Proteomes" id="UP000824037"/>
    </source>
</evidence>
<gene>
    <name evidence="8" type="ORF">H9815_06810</name>
</gene>
<evidence type="ECO:0000256" key="4">
    <source>
        <dbReference type="ARBA" id="ARBA00023125"/>
    </source>
</evidence>
<feature type="domain" description="HTH deoR-type" evidence="7">
    <location>
        <begin position="15"/>
        <end position="70"/>
    </location>
</feature>
<name>A0A9D2EE34_9MICO</name>
<evidence type="ECO:0000256" key="5">
    <source>
        <dbReference type="ARBA" id="ARBA00023163"/>
    </source>
</evidence>
<comment type="function">
    <text evidence="6">Repressor of the lactose catabolism operon. Galactose-6-phosphate is the inducer.</text>
</comment>
<dbReference type="InterPro" id="IPR018356">
    <property type="entry name" value="Tscrpt_reg_HTH_DeoR_CS"/>
</dbReference>